<name>B3QW68_CHLT3</name>
<feature type="transmembrane region" description="Helical" evidence="1">
    <location>
        <begin position="80"/>
        <end position="101"/>
    </location>
</feature>
<dbReference type="AlphaFoldDB" id="B3QW68"/>
<dbReference type="KEGG" id="cts:Ctha_0712"/>
<protein>
    <submittedName>
        <fullName evidence="2">Pentapeptide repeat protein</fullName>
    </submittedName>
</protein>
<dbReference type="Pfam" id="PF00805">
    <property type="entry name" value="Pentapeptide"/>
    <property type="match status" value="4"/>
</dbReference>
<dbReference type="eggNOG" id="COG1357">
    <property type="taxonomic scope" value="Bacteria"/>
</dbReference>
<dbReference type="STRING" id="517418.Ctha_0712"/>
<accession>B3QW68</accession>
<dbReference type="SUPFAM" id="SSF141571">
    <property type="entry name" value="Pentapeptide repeat-like"/>
    <property type="match status" value="1"/>
</dbReference>
<dbReference type="InterPro" id="IPR001646">
    <property type="entry name" value="5peptide_repeat"/>
</dbReference>
<organism evidence="2 3">
    <name type="scientific">Chloroherpeton thalassium (strain ATCC 35110 / GB-78)</name>
    <dbReference type="NCBI Taxonomy" id="517418"/>
    <lineage>
        <taxon>Bacteria</taxon>
        <taxon>Pseudomonadati</taxon>
        <taxon>Chlorobiota</taxon>
        <taxon>Chlorobiia</taxon>
        <taxon>Chlorobiales</taxon>
        <taxon>Chloroherpetonaceae</taxon>
        <taxon>Chloroherpeton</taxon>
    </lineage>
</organism>
<dbReference type="PANTHER" id="PTHR14136:SF17">
    <property type="entry name" value="BTB_POZ DOMAIN-CONTAINING PROTEIN KCTD9"/>
    <property type="match status" value="1"/>
</dbReference>
<sequence>MDFLFAVLAALFAVFGDIIFAFLLVWLSGAWGLKLREVPLPEGHVKSPRRFLFHLLWRAGLLTSMPLFVLTAAWQFPILIWIFGALLLLFSVALLLVWLTLGSEPIKEATRKVISFLEHLWLWKIGDEQKELYETHIRWRFAWWGVRTRRSRRNFSFFKLLARMRPLWLMLSVFIIPLLLWLLWWFFIPDALNQAFFLSEKDIARVVMEILKHNTGVWTLIAVLLGAFPAWVIWAFRDRNNLMQIENQRKDINLKDFQKLSEWASGAHLPEKKRIETRSDSEENKGKSVTTESFERMEGILHSHPTRRDGAASLQIAAVYQLEAFLRGDYGEFFRRPAFQLLKSLWLSLMQPHVEAWREVEKAMEEALNVEAKEKRERLNKWKENHFWPWRNKLRETIGSPLGQALTTVLAAEAGKIFRDHAPDLPGACFAGLNHSLPSLKPLELDALNLNGIIFQGADLRAANLQGADLISANLQGADLISANLQGADLRAANLQGADLSSANLQGADLSSANLQGAVLWLANLQGAVLWLANLQGADLSDAKLQGAVLSFANLQGADLRSAKLQGADLRSANLQGADLRSANLQGAYLRSANLQGAYLRSAKLQGADLSEANLQGADLDSAKLQGAYLRNIEIDEKTDFNGATADGKTKIQAGKWEIDILNIGEFTLDEEKSRALREQVVKQGVWFVEDEET</sequence>
<dbReference type="InterPro" id="IPR051082">
    <property type="entry name" value="Pentapeptide-BTB/POZ_domain"/>
</dbReference>
<keyword evidence="3" id="KW-1185">Reference proteome</keyword>
<dbReference type="Proteomes" id="UP000001208">
    <property type="component" value="Chromosome"/>
</dbReference>
<reference evidence="2 3" key="1">
    <citation type="submission" date="2008-06" db="EMBL/GenBank/DDBJ databases">
        <title>Complete sequence of Chloroherpeton thalassium ATCC 35110.</title>
        <authorList>
            <consortium name="US DOE Joint Genome Institute"/>
            <person name="Lucas S."/>
            <person name="Copeland A."/>
            <person name="Lapidus A."/>
            <person name="Glavina del Rio T."/>
            <person name="Dalin E."/>
            <person name="Tice H."/>
            <person name="Bruce D."/>
            <person name="Goodwin L."/>
            <person name="Pitluck S."/>
            <person name="Schmutz J."/>
            <person name="Larimer F."/>
            <person name="Land M."/>
            <person name="Hauser L."/>
            <person name="Kyrpides N."/>
            <person name="Mikhailova N."/>
            <person name="Liu Z."/>
            <person name="Li T."/>
            <person name="Zhao F."/>
            <person name="Overmann J."/>
            <person name="Bryant D.A."/>
            <person name="Richardson P."/>
        </authorList>
    </citation>
    <scope>NUCLEOTIDE SEQUENCE [LARGE SCALE GENOMIC DNA]</scope>
    <source>
        <strain evidence="3">ATCC 35110 / GB-78</strain>
    </source>
</reference>
<dbReference type="HOGENOM" id="CLU_396753_0_0_10"/>
<proteinExistence type="predicted"/>
<evidence type="ECO:0000313" key="2">
    <source>
        <dbReference type="EMBL" id="ACF13181.1"/>
    </source>
</evidence>
<feature type="transmembrane region" description="Helical" evidence="1">
    <location>
        <begin position="6"/>
        <end position="27"/>
    </location>
</feature>
<feature type="transmembrane region" description="Helical" evidence="1">
    <location>
        <begin position="217"/>
        <end position="236"/>
    </location>
</feature>
<keyword evidence="1" id="KW-0472">Membrane</keyword>
<dbReference type="OrthoDB" id="428116at2"/>
<keyword evidence="1" id="KW-0812">Transmembrane</keyword>
<dbReference type="RefSeq" id="WP_012499265.1">
    <property type="nucleotide sequence ID" value="NC_011026.1"/>
</dbReference>
<dbReference type="Gene3D" id="2.160.20.80">
    <property type="entry name" value="E3 ubiquitin-protein ligase SopA"/>
    <property type="match status" value="2"/>
</dbReference>
<keyword evidence="1" id="KW-1133">Transmembrane helix</keyword>
<feature type="transmembrane region" description="Helical" evidence="1">
    <location>
        <begin position="167"/>
        <end position="188"/>
    </location>
</feature>
<evidence type="ECO:0000313" key="3">
    <source>
        <dbReference type="Proteomes" id="UP000001208"/>
    </source>
</evidence>
<feature type="transmembrane region" description="Helical" evidence="1">
    <location>
        <begin position="55"/>
        <end position="74"/>
    </location>
</feature>
<evidence type="ECO:0000256" key="1">
    <source>
        <dbReference type="SAM" id="Phobius"/>
    </source>
</evidence>
<dbReference type="EMBL" id="CP001100">
    <property type="protein sequence ID" value="ACF13181.1"/>
    <property type="molecule type" value="Genomic_DNA"/>
</dbReference>
<dbReference type="PANTHER" id="PTHR14136">
    <property type="entry name" value="BTB_POZ DOMAIN-CONTAINING PROTEIN KCTD9"/>
    <property type="match status" value="1"/>
</dbReference>
<gene>
    <name evidence="2" type="ordered locus">Ctha_0712</name>
</gene>